<sequence>MSQEATVSDSNVQNRYKSVMNIFRRAFNFRKKGTKQDVEENTPLEIEMQPIAKPPTPPKPRAKSSPSTSNVPSTSAASTQPRRRGLYEDPFVAVLTDGTIYVKNYYNFNELAEYQMSEFRYAYVKRNSCVIEAKDIDRVYYTPGATYKDSTVCKNWGICMNDVWWASHIDRLEDSNPHTTVVLYGRFGLHAGLSVVNIDAFAESLQCVGLPRDAPFQSGLPNPPLKSIPLPYIDDDVEEEVPRVQTTSKNLIETPILQ</sequence>
<dbReference type="Proteomes" id="UP000483820">
    <property type="component" value="Chromosome X"/>
</dbReference>
<evidence type="ECO:0000313" key="2">
    <source>
        <dbReference type="EMBL" id="EFO89908.1"/>
    </source>
</evidence>
<dbReference type="KEGG" id="crq:GCK72_023882"/>
<dbReference type="FunCoup" id="E3M2H4">
    <property type="interactions" value="173"/>
</dbReference>
<dbReference type="HOGENOM" id="CLU_1078642_0_0_1"/>
<reference evidence="2" key="1">
    <citation type="submission" date="2007-07" db="EMBL/GenBank/DDBJ databases">
        <title>PCAP assembly of the Caenorhabditis remanei genome.</title>
        <authorList>
            <consortium name="The Caenorhabditis remanei Sequencing Consortium"/>
            <person name="Wilson R.K."/>
        </authorList>
    </citation>
    <scope>NUCLEOTIDE SEQUENCE [LARGE SCALE GENOMIC DNA]</scope>
    <source>
        <strain evidence="2">PB4641</strain>
    </source>
</reference>
<dbReference type="PANTHER" id="PTHR35373:SF1">
    <property type="entry name" value="SET DOMAIN-CONTAINING PROTEIN"/>
    <property type="match status" value="1"/>
</dbReference>
<organism evidence="4">
    <name type="scientific">Caenorhabditis remanei</name>
    <name type="common">Caenorhabditis vulgaris</name>
    <dbReference type="NCBI Taxonomy" id="31234"/>
    <lineage>
        <taxon>Eukaryota</taxon>
        <taxon>Metazoa</taxon>
        <taxon>Ecdysozoa</taxon>
        <taxon>Nematoda</taxon>
        <taxon>Chromadorea</taxon>
        <taxon>Rhabditida</taxon>
        <taxon>Rhabditina</taxon>
        <taxon>Rhabditomorpha</taxon>
        <taxon>Rhabditoidea</taxon>
        <taxon>Rhabditidae</taxon>
        <taxon>Peloderinae</taxon>
        <taxon>Caenorhabditis</taxon>
    </lineage>
</organism>
<dbReference type="STRING" id="31234.E3M2H4"/>
<keyword evidence="4" id="KW-1185">Reference proteome</keyword>
<dbReference type="OMA" id="VWWASHL"/>
<evidence type="ECO:0000313" key="5">
    <source>
        <dbReference type="Proteomes" id="UP000483820"/>
    </source>
</evidence>
<dbReference type="EMBL" id="DS268422">
    <property type="protein sequence ID" value="EFO89908.1"/>
    <property type="molecule type" value="Genomic_DNA"/>
</dbReference>
<evidence type="ECO:0000313" key="4">
    <source>
        <dbReference type="Proteomes" id="UP000008281"/>
    </source>
</evidence>
<name>E3M2H4_CAERE</name>
<dbReference type="PANTHER" id="PTHR35373">
    <property type="entry name" value="PROTEIN CBG16894"/>
    <property type="match status" value="1"/>
</dbReference>
<dbReference type="CTD" id="9803348"/>
<dbReference type="OrthoDB" id="5810234at2759"/>
<dbReference type="eggNOG" id="ENOG502SWSP">
    <property type="taxonomic scope" value="Eukaryota"/>
</dbReference>
<evidence type="ECO:0000313" key="3">
    <source>
        <dbReference type="EMBL" id="KAF1747420.1"/>
    </source>
</evidence>
<dbReference type="GeneID" id="9803348"/>
<reference evidence="3 5" key="2">
    <citation type="submission" date="2019-12" db="EMBL/GenBank/DDBJ databases">
        <title>Chromosome-level assembly of the Caenorhabditis remanei genome.</title>
        <authorList>
            <person name="Teterina A.A."/>
            <person name="Willis J.H."/>
            <person name="Phillips P.C."/>
        </authorList>
    </citation>
    <scope>NUCLEOTIDE SEQUENCE [LARGE SCALE GENOMIC DNA]</scope>
    <source>
        <strain evidence="3 5">PX506</strain>
        <tissue evidence="3">Whole organism</tissue>
    </source>
</reference>
<feature type="compositionally biased region" description="Low complexity" evidence="1">
    <location>
        <begin position="63"/>
        <end position="79"/>
    </location>
</feature>
<accession>E3M2H4</accession>
<protein>
    <submittedName>
        <fullName evidence="2">Uncharacterized protein</fullName>
    </submittedName>
</protein>
<dbReference type="InParanoid" id="E3M2H4"/>
<gene>
    <name evidence="2" type="ORF">CRE_07362</name>
    <name evidence="3" type="ORF">GCK72_023882</name>
</gene>
<dbReference type="AlphaFoldDB" id="E3M2H4"/>
<dbReference type="EMBL" id="WUAV01000006">
    <property type="protein sequence ID" value="KAF1747420.1"/>
    <property type="molecule type" value="Genomic_DNA"/>
</dbReference>
<feature type="region of interest" description="Disordered" evidence="1">
    <location>
        <begin position="32"/>
        <end position="82"/>
    </location>
</feature>
<evidence type="ECO:0000256" key="1">
    <source>
        <dbReference type="SAM" id="MobiDB-lite"/>
    </source>
</evidence>
<dbReference type="Proteomes" id="UP000008281">
    <property type="component" value="Unassembled WGS sequence"/>
</dbReference>
<proteinExistence type="predicted"/>
<dbReference type="RefSeq" id="XP_003109766.1">
    <property type="nucleotide sequence ID" value="XM_003109718.1"/>
</dbReference>